<sequence length="131" mass="13561">MAKLTGTCKWFNAEKGYGFLTPDDGSPDIFVHQSTIHADGFRSLAEGEPVEFSVITDERSGKLKAADVTGPNGAAVRGAPRREGGFGGDRGYGGGRQGGYDSGRQGGYGGERQGYGGYGNGGGYQSGGRGW</sequence>
<dbReference type="CDD" id="cd04458">
    <property type="entry name" value="CSP_CDS"/>
    <property type="match status" value="1"/>
</dbReference>
<name>A1L2L1_XENLA</name>
<organism evidence="3">
    <name type="scientific">Xenopus laevis</name>
    <name type="common">African clawed frog</name>
    <dbReference type="NCBI Taxonomy" id="8355"/>
    <lineage>
        <taxon>Eukaryota</taxon>
        <taxon>Metazoa</taxon>
        <taxon>Chordata</taxon>
        <taxon>Craniata</taxon>
        <taxon>Vertebrata</taxon>
        <taxon>Euteleostomi</taxon>
        <taxon>Amphibia</taxon>
        <taxon>Batrachia</taxon>
        <taxon>Anura</taxon>
        <taxon>Pipoidea</taxon>
        <taxon>Pipidae</taxon>
        <taxon>Xenopodinae</taxon>
        <taxon>Xenopus</taxon>
        <taxon>Xenopus</taxon>
    </lineage>
</organism>
<dbReference type="PROSITE" id="PS00352">
    <property type="entry name" value="CSD_1"/>
    <property type="match status" value="1"/>
</dbReference>
<evidence type="ECO:0000313" key="3">
    <source>
        <dbReference type="EMBL" id="AAI29585.1"/>
    </source>
</evidence>
<dbReference type="AlphaFoldDB" id="A1L2L1"/>
<dbReference type="PRINTS" id="PR00050">
    <property type="entry name" value="COLDSHOCK"/>
</dbReference>
<dbReference type="SMART" id="SM00357">
    <property type="entry name" value="CSP"/>
    <property type="match status" value="1"/>
</dbReference>
<dbReference type="EMBL" id="BC129584">
    <property type="protein sequence ID" value="AAI29585.1"/>
    <property type="molecule type" value="mRNA"/>
</dbReference>
<evidence type="ECO:0000259" key="2">
    <source>
        <dbReference type="PROSITE" id="PS51857"/>
    </source>
</evidence>
<feature type="compositionally biased region" description="Gly residues" evidence="1">
    <location>
        <begin position="85"/>
        <end position="131"/>
    </location>
</feature>
<dbReference type="SUPFAM" id="SSF50249">
    <property type="entry name" value="Nucleic acid-binding proteins"/>
    <property type="match status" value="1"/>
</dbReference>
<dbReference type="Pfam" id="PF00313">
    <property type="entry name" value="CSD"/>
    <property type="match status" value="1"/>
</dbReference>
<feature type="region of interest" description="Disordered" evidence="1">
    <location>
        <begin position="61"/>
        <end position="131"/>
    </location>
</feature>
<dbReference type="DNASU" id="100036881"/>
<dbReference type="InterPro" id="IPR019844">
    <property type="entry name" value="CSD_CS"/>
</dbReference>
<feature type="domain" description="CSD" evidence="2">
    <location>
        <begin position="3"/>
        <end position="70"/>
    </location>
</feature>
<proteinExistence type="evidence at transcript level"/>
<dbReference type="GO" id="GO:0003676">
    <property type="term" value="F:nucleic acid binding"/>
    <property type="evidence" value="ECO:0007669"/>
    <property type="project" value="InterPro"/>
</dbReference>
<reference evidence="3" key="1">
    <citation type="submission" date="2006-12" db="EMBL/GenBank/DDBJ databases">
        <authorList>
            <consortium name="NIH - Xenopus Gene Collection (XGC) project"/>
        </authorList>
    </citation>
    <scope>NUCLEOTIDE SEQUENCE [LARGE SCALE MRNA]</scope>
    <source>
        <tissue evidence="3">Intestine</tissue>
    </source>
</reference>
<accession>A1L2L1</accession>
<evidence type="ECO:0000256" key="1">
    <source>
        <dbReference type="SAM" id="MobiDB-lite"/>
    </source>
</evidence>
<dbReference type="PANTHER" id="PTHR46565">
    <property type="entry name" value="COLD SHOCK DOMAIN PROTEIN 2"/>
    <property type="match status" value="1"/>
</dbReference>
<dbReference type="PANTHER" id="PTHR46565:SF20">
    <property type="entry name" value="COLD SHOCK DOMAIN-CONTAINING PROTEIN 4"/>
    <property type="match status" value="1"/>
</dbReference>
<dbReference type="Gene3D" id="2.40.50.140">
    <property type="entry name" value="Nucleic acid-binding proteins"/>
    <property type="match status" value="1"/>
</dbReference>
<dbReference type="RefSeq" id="NP_001091131.1">
    <property type="nucleotide sequence ID" value="NM_001097662.1"/>
</dbReference>
<dbReference type="InterPro" id="IPR011129">
    <property type="entry name" value="CSD"/>
</dbReference>
<dbReference type="InterPro" id="IPR012340">
    <property type="entry name" value="NA-bd_OB-fold"/>
</dbReference>
<gene>
    <name evidence="3" type="primary">LOC100036881</name>
</gene>
<dbReference type="InterPro" id="IPR002059">
    <property type="entry name" value="CSP_DNA-bd"/>
</dbReference>
<protein>
    <submittedName>
        <fullName evidence="3">LOC100036881 protein</fullName>
    </submittedName>
</protein>
<dbReference type="GeneID" id="100036881"/>
<dbReference type="PROSITE" id="PS51857">
    <property type="entry name" value="CSD_2"/>
    <property type="match status" value="1"/>
</dbReference>